<gene>
    <name evidence="3" type="ORF">AB6713_01310</name>
</gene>
<dbReference type="InterPro" id="IPR004509">
    <property type="entry name" value="Competence_ComEA_HhH"/>
</dbReference>
<proteinExistence type="predicted"/>
<evidence type="ECO:0000256" key="1">
    <source>
        <dbReference type="SAM" id="MobiDB-lite"/>
    </source>
</evidence>
<feature type="chain" id="PRO_5047105158" evidence="2">
    <location>
        <begin position="24"/>
        <end position="113"/>
    </location>
</feature>
<evidence type="ECO:0000313" key="3">
    <source>
        <dbReference type="EMBL" id="MEZ0473260.1"/>
    </source>
</evidence>
<accession>A0ABV4HKJ1</accession>
<dbReference type="PANTHER" id="PTHR21180">
    <property type="entry name" value="ENDONUCLEASE/EXONUCLEASE/PHOSPHATASE FAMILY DOMAIN-CONTAINING PROTEIN 1"/>
    <property type="match status" value="1"/>
</dbReference>
<keyword evidence="4" id="KW-1185">Reference proteome</keyword>
<protein>
    <submittedName>
        <fullName evidence="3">ComEA family DNA-binding protein</fullName>
    </submittedName>
</protein>
<keyword evidence="3" id="KW-0238">DNA-binding</keyword>
<keyword evidence="2" id="KW-0732">Signal</keyword>
<reference evidence="3 4" key="1">
    <citation type="submission" date="2024-07" db="EMBL/GenBank/DDBJ databases">
        <title>Luteimonas salilacus sp. nov., isolated from the shore soil of Salt Lake in Tibet of China.</title>
        <authorList>
            <person name="Zhang X."/>
            <person name="Li A."/>
        </authorList>
    </citation>
    <scope>NUCLEOTIDE SEQUENCE [LARGE SCALE GENOMIC DNA]</scope>
    <source>
        <strain evidence="3 4">B3-2-R+30</strain>
    </source>
</reference>
<dbReference type="GO" id="GO:0003677">
    <property type="term" value="F:DNA binding"/>
    <property type="evidence" value="ECO:0007669"/>
    <property type="project" value="UniProtKB-KW"/>
</dbReference>
<feature type="region of interest" description="Disordered" evidence="1">
    <location>
        <begin position="83"/>
        <end position="113"/>
    </location>
</feature>
<dbReference type="SUPFAM" id="SSF47781">
    <property type="entry name" value="RuvA domain 2-like"/>
    <property type="match status" value="1"/>
</dbReference>
<dbReference type="InterPro" id="IPR010994">
    <property type="entry name" value="RuvA_2-like"/>
</dbReference>
<dbReference type="Pfam" id="PF12836">
    <property type="entry name" value="HHH_3"/>
    <property type="match status" value="1"/>
</dbReference>
<comment type="caution">
    <text evidence="3">The sequence shown here is derived from an EMBL/GenBank/DDBJ whole genome shotgun (WGS) entry which is preliminary data.</text>
</comment>
<sequence length="113" mass="11717">MNALKTGFASLLLSLLMLGGALASDRVNINTADAATLESALVNIGPSKAEAIVAHRKEHGVFKSVEELATVKGVGLKTVERNRDRIELGSAPQRRTTAAPAASSPAKGGAQQR</sequence>
<dbReference type="Proteomes" id="UP001566331">
    <property type="component" value="Unassembled WGS sequence"/>
</dbReference>
<dbReference type="EMBL" id="JBFWIC010000001">
    <property type="protein sequence ID" value="MEZ0473260.1"/>
    <property type="molecule type" value="Genomic_DNA"/>
</dbReference>
<feature type="signal peptide" evidence="2">
    <location>
        <begin position="1"/>
        <end position="23"/>
    </location>
</feature>
<evidence type="ECO:0000256" key="2">
    <source>
        <dbReference type="SAM" id="SignalP"/>
    </source>
</evidence>
<feature type="compositionally biased region" description="Low complexity" evidence="1">
    <location>
        <begin position="90"/>
        <end position="113"/>
    </location>
</feature>
<evidence type="ECO:0000313" key="4">
    <source>
        <dbReference type="Proteomes" id="UP001566331"/>
    </source>
</evidence>
<name>A0ABV4HKJ1_9GAMM</name>
<dbReference type="Gene3D" id="1.10.150.280">
    <property type="entry name" value="AF1531-like domain"/>
    <property type="match status" value="1"/>
</dbReference>
<dbReference type="NCBIfam" id="TIGR00426">
    <property type="entry name" value="competence protein ComEA helix-hairpin-helix repeat region"/>
    <property type="match status" value="1"/>
</dbReference>
<dbReference type="RefSeq" id="WP_370563371.1">
    <property type="nucleotide sequence ID" value="NZ_JBFWIB010000003.1"/>
</dbReference>
<dbReference type="InterPro" id="IPR051675">
    <property type="entry name" value="Endo/Exo/Phosphatase_dom_1"/>
</dbReference>
<organism evidence="3 4">
    <name type="scientific">Luteimonas salinilitoris</name>
    <dbReference type="NCBI Taxonomy" id="3237697"/>
    <lineage>
        <taxon>Bacteria</taxon>
        <taxon>Pseudomonadati</taxon>
        <taxon>Pseudomonadota</taxon>
        <taxon>Gammaproteobacteria</taxon>
        <taxon>Lysobacterales</taxon>
        <taxon>Lysobacteraceae</taxon>
        <taxon>Luteimonas</taxon>
    </lineage>
</organism>
<dbReference type="PANTHER" id="PTHR21180:SF32">
    <property type="entry name" value="ENDONUCLEASE_EXONUCLEASE_PHOSPHATASE FAMILY DOMAIN-CONTAINING PROTEIN 1"/>
    <property type="match status" value="1"/>
</dbReference>